<keyword evidence="1" id="KW-0813">Transport</keyword>
<dbReference type="PROSITE" id="PS00211">
    <property type="entry name" value="ABC_TRANSPORTER_1"/>
    <property type="match status" value="1"/>
</dbReference>
<dbReference type="Gene3D" id="3.40.50.300">
    <property type="entry name" value="P-loop containing nucleotide triphosphate hydrolases"/>
    <property type="match status" value="1"/>
</dbReference>
<protein>
    <submittedName>
        <fullName evidence="5">Oligopeptide/dipeptide transporter</fullName>
    </submittedName>
</protein>
<reference evidence="5 6" key="1">
    <citation type="submission" date="2018-03" db="EMBL/GenBank/DDBJ databases">
        <title>Genomic Encyclopedia of Archaeal and Bacterial Type Strains, Phase II (KMG-II): from individual species to whole genera.</title>
        <authorList>
            <person name="Goeker M."/>
        </authorList>
    </citation>
    <scope>NUCLEOTIDE SEQUENCE [LARGE SCALE GENOMIC DNA]</scope>
    <source>
        <strain evidence="5 6">DSM 43146</strain>
    </source>
</reference>
<feature type="domain" description="ABC transporter" evidence="4">
    <location>
        <begin position="6"/>
        <end position="245"/>
    </location>
</feature>
<dbReference type="Proteomes" id="UP000239415">
    <property type="component" value="Unassembled WGS sequence"/>
</dbReference>
<dbReference type="OrthoDB" id="3504674at2"/>
<dbReference type="InterPro" id="IPR003593">
    <property type="entry name" value="AAA+_ATPase"/>
</dbReference>
<keyword evidence="3" id="KW-0067">ATP-binding</keyword>
<proteinExistence type="predicted"/>
<dbReference type="GO" id="GO:0055085">
    <property type="term" value="P:transmembrane transport"/>
    <property type="evidence" value="ECO:0007669"/>
    <property type="project" value="UniProtKB-ARBA"/>
</dbReference>
<keyword evidence="6" id="KW-1185">Reference proteome</keyword>
<dbReference type="GO" id="GO:0016887">
    <property type="term" value="F:ATP hydrolysis activity"/>
    <property type="evidence" value="ECO:0007669"/>
    <property type="project" value="InterPro"/>
</dbReference>
<organism evidence="5 6">
    <name type="scientific">Actinoplanes italicus</name>
    <dbReference type="NCBI Taxonomy" id="113567"/>
    <lineage>
        <taxon>Bacteria</taxon>
        <taxon>Bacillati</taxon>
        <taxon>Actinomycetota</taxon>
        <taxon>Actinomycetes</taxon>
        <taxon>Micromonosporales</taxon>
        <taxon>Micromonosporaceae</taxon>
        <taxon>Actinoplanes</taxon>
    </lineage>
</organism>
<accession>A0A2T0KA33</accession>
<dbReference type="InterPro" id="IPR027417">
    <property type="entry name" value="P-loop_NTPase"/>
</dbReference>
<dbReference type="GO" id="GO:0005524">
    <property type="term" value="F:ATP binding"/>
    <property type="evidence" value="ECO:0007669"/>
    <property type="project" value="UniProtKB-KW"/>
</dbReference>
<dbReference type="AlphaFoldDB" id="A0A2T0KA33"/>
<dbReference type="InterPro" id="IPR003439">
    <property type="entry name" value="ABC_transporter-like_ATP-bd"/>
</dbReference>
<dbReference type="PROSITE" id="PS50893">
    <property type="entry name" value="ABC_TRANSPORTER_2"/>
    <property type="match status" value="1"/>
</dbReference>
<dbReference type="InterPro" id="IPR013563">
    <property type="entry name" value="Oligopep_ABC_C"/>
</dbReference>
<keyword evidence="2" id="KW-0547">Nucleotide-binding</keyword>
<dbReference type="RefSeq" id="WP_106321851.1">
    <property type="nucleotide sequence ID" value="NZ_BOMO01000082.1"/>
</dbReference>
<evidence type="ECO:0000256" key="1">
    <source>
        <dbReference type="ARBA" id="ARBA00022448"/>
    </source>
</evidence>
<dbReference type="Pfam" id="PF08352">
    <property type="entry name" value="oligo_HPY"/>
    <property type="match status" value="1"/>
</dbReference>
<gene>
    <name evidence="5" type="ORF">CLV67_109263</name>
</gene>
<dbReference type="EMBL" id="PVMZ01000009">
    <property type="protein sequence ID" value="PRX19998.1"/>
    <property type="molecule type" value="Genomic_DNA"/>
</dbReference>
<dbReference type="InterPro" id="IPR050319">
    <property type="entry name" value="ABC_transp_ATP-bind"/>
</dbReference>
<evidence type="ECO:0000256" key="3">
    <source>
        <dbReference type="ARBA" id="ARBA00022840"/>
    </source>
</evidence>
<evidence type="ECO:0000259" key="4">
    <source>
        <dbReference type="PROSITE" id="PS50893"/>
    </source>
</evidence>
<dbReference type="Pfam" id="PF00005">
    <property type="entry name" value="ABC_tran"/>
    <property type="match status" value="1"/>
</dbReference>
<sequence>MSLLEITDLDVHYRRRTGRLHVLRSVSLSLSPGETVGVIGETGSGKSTLARTILGLVKASAGRIAIDGTDVASLKPRQWRELRRRGVVQYVFQDPLRSLDPDLTVLDSLAEPLRIQGAAGIRDKILKILARVRLDEALLDRLPGELSGGQRQRVAVARALITEPRLVLLDEPVSALDSANRVQVLELLKELRDAGTALLFISHDLGSVAGIADRIAVLYEGEIVEDRPSADVINAPVHPYTRKLIRSVPTLRRADRRTPEGIPA</sequence>
<evidence type="ECO:0000313" key="6">
    <source>
        <dbReference type="Proteomes" id="UP000239415"/>
    </source>
</evidence>
<comment type="caution">
    <text evidence="5">The sequence shown here is derived from an EMBL/GenBank/DDBJ whole genome shotgun (WGS) entry which is preliminary data.</text>
</comment>
<dbReference type="SUPFAM" id="SSF52540">
    <property type="entry name" value="P-loop containing nucleoside triphosphate hydrolases"/>
    <property type="match status" value="1"/>
</dbReference>
<dbReference type="SMART" id="SM00382">
    <property type="entry name" value="AAA"/>
    <property type="match status" value="1"/>
</dbReference>
<evidence type="ECO:0000313" key="5">
    <source>
        <dbReference type="EMBL" id="PRX19998.1"/>
    </source>
</evidence>
<evidence type="ECO:0000256" key="2">
    <source>
        <dbReference type="ARBA" id="ARBA00022741"/>
    </source>
</evidence>
<dbReference type="GO" id="GO:0015833">
    <property type="term" value="P:peptide transport"/>
    <property type="evidence" value="ECO:0007669"/>
    <property type="project" value="InterPro"/>
</dbReference>
<name>A0A2T0KA33_9ACTN</name>
<dbReference type="PANTHER" id="PTHR43776">
    <property type="entry name" value="TRANSPORT ATP-BINDING PROTEIN"/>
    <property type="match status" value="1"/>
</dbReference>
<dbReference type="InterPro" id="IPR017871">
    <property type="entry name" value="ABC_transporter-like_CS"/>
</dbReference>
<dbReference type="CDD" id="cd03257">
    <property type="entry name" value="ABC_NikE_OppD_transporters"/>
    <property type="match status" value="1"/>
</dbReference>